<accession>A0A6J6BXE6</accession>
<protein>
    <submittedName>
        <fullName evidence="1">Unannotated protein</fullName>
    </submittedName>
</protein>
<evidence type="ECO:0000313" key="1">
    <source>
        <dbReference type="EMBL" id="CAB4542798.1"/>
    </source>
</evidence>
<organism evidence="1">
    <name type="scientific">freshwater metagenome</name>
    <dbReference type="NCBI Taxonomy" id="449393"/>
    <lineage>
        <taxon>unclassified sequences</taxon>
        <taxon>metagenomes</taxon>
        <taxon>ecological metagenomes</taxon>
    </lineage>
</organism>
<gene>
    <name evidence="1" type="ORF">UFOPK1446_00500</name>
</gene>
<dbReference type="EMBL" id="CAEZSO010000081">
    <property type="protein sequence ID" value="CAB4542798.1"/>
    <property type="molecule type" value="Genomic_DNA"/>
</dbReference>
<reference evidence="1" key="1">
    <citation type="submission" date="2020-05" db="EMBL/GenBank/DDBJ databases">
        <authorList>
            <person name="Chiriac C."/>
            <person name="Salcher M."/>
            <person name="Ghai R."/>
            <person name="Kavagutti S V."/>
        </authorList>
    </citation>
    <scope>NUCLEOTIDE SEQUENCE</scope>
</reference>
<name>A0A6J6BXE6_9ZZZZ</name>
<dbReference type="AlphaFoldDB" id="A0A6J6BXE6"/>
<proteinExistence type="predicted"/>
<sequence>MRNLNAVLAEQDHVNASSTDDTLLDCAHPSGQHLKTLDDTLDVQQRGRHNGQGVLVRAQGIDQDNRESYEASSIRTNHKLRDLDALKLCLLGQTIGHLSKTGALPGAKMQSS</sequence>